<protein>
    <recommendedName>
        <fullName evidence="1">Integrase zinc-binding domain-containing protein</fullName>
    </recommendedName>
</protein>
<accession>A0A9Q3PGL0</accession>
<dbReference type="AlphaFoldDB" id="A0A9Q3PGL0"/>
<sequence length="164" mass="19397">MTIVDEYENIYQNEDGLGRWASSNTPKNSAWVPQEEHHIEGIFVIDIGSEFLNQVKERYKMNKNCHILCQLLMKYFKDTPLSSKLDEIWRNTYYKGRFHPLDGILYHRTQHTCAMTLTDRTLINTIPHECHDSVISGHTSEASTLEREKTCSWWLNWRKDVAEY</sequence>
<keyword evidence="3" id="KW-1185">Reference proteome</keyword>
<dbReference type="Pfam" id="PF17921">
    <property type="entry name" value="Integrase_H2C2"/>
    <property type="match status" value="1"/>
</dbReference>
<dbReference type="Proteomes" id="UP000765509">
    <property type="component" value="Unassembled WGS sequence"/>
</dbReference>
<proteinExistence type="predicted"/>
<feature type="domain" description="Integrase zinc-binding" evidence="1">
    <location>
        <begin position="119"/>
        <end position="164"/>
    </location>
</feature>
<comment type="caution">
    <text evidence="2">The sequence shown here is derived from an EMBL/GenBank/DDBJ whole genome shotgun (WGS) entry which is preliminary data.</text>
</comment>
<reference evidence="2" key="1">
    <citation type="submission" date="2021-03" db="EMBL/GenBank/DDBJ databases">
        <title>Draft genome sequence of rust myrtle Austropuccinia psidii MF-1, a brazilian biotype.</title>
        <authorList>
            <person name="Quecine M.C."/>
            <person name="Pachon D.M.R."/>
            <person name="Bonatelli M.L."/>
            <person name="Correr F.H."/>
            <person name="Franceschini L.M."/>
            <person name="Leite T.F."/>
            <person name="Margarido G.R.A."/>
            <person name="Almeida C.A."/>
            <person name="Ferrarezi J.A."/>
            <person name="Labate C.A."/>
        </authorList>
    </citation>
    <scope>NUCLEOTIDE SEQUENCE</scope>
    <source>
        <strain evidence="2">MF-1</strain>
    </source>
</reference>
<organism evidence="2 3">
    <name type="scientific">Austropuccinia psidii MF-1</name>
    <dbReference type="NCBI Taxonomy" id="1389203"/>
    <lineage>
        <taxon>Eukaryota</taxon>
        <taxon>Fungi</taxon>
        <taxon>Dikarya</taxon>
        <taxon>Basidiomycota</taxon>
        <taxon>Pucciniomycotina</taxon>
        <taxon>Pucciniomycetes</taxon>
        <taxon>Pucciniales</taxon>
        <taxon>Sphaerophragmiaceae</taxon>
        <taxon>Austropuccinia</taxon>
    </lineage>
</organism>
<name>A0A9Q3PGL0_9BASI</name>
<evidence type="ECO:0000259" key="1">
    <source>
        <dbReference type="Pfam" id="PF17921"/>
    </source>
</evidence>
<evidence type="ECO:0000313" key="3">
    <source>
        <dbReference type="Proteomes" id="UP000765509"/>
    </source>
</evidence>
<dbReference type="Gene3D" id="1.10.340.70">
    <property type="match status" value="1"/>
</dbReference>
<dbReference type="InterPro" id="IPR041588">
    <property type="entry name" value="Integrase_H2C2"/>
</dbReference>
<dbReference type="EMBL" id="AVOT02069593">
    <property type="protein sequence ID" value="MBW0560450.1"/>
    <property type="molecule type" value="Genomic_DNA"/>
</dbReference>
<evidence type="ECO:0000313" key="2">
    <source>
        <dbReference type="EMBL" id="MBW0560450.1"/>
    </source>
</evidence>
<gene>
    <name evidence="2" type="ORF">O181_100165</name>
</gene>